<evidence type="ECO:0000256" key="1">
    <source>
        <dbReference type="ARBA" id="ARBA00022658"/>
    </source>
</evidence>
<organism evidence="7">
    <name type="scientific">Chromera velia CCMP2878</name>
    <dbReference type="NCBI Taxonomy" id="1169474"/>
    <lineage>
        <taxon>Eukaryota</taxon>
        <taxon>Sar</taxon>
        <taxon>Alveolata</taxon>
        <taxon>Colpodellida</taxon>
        <taxon>Chromeraceae</taxon>
        <taxon>Chromera</taxon>
    </lineage>
</organism>
<feature type="repeat" description="RCC1" evidence="3">
    <location>
        <begin position="241"/>
        <end position="289"/>
    </location>
</feature>
<evidence type="ECO:0000256" key="2">
    <source>
        <dbReference type="ARBA" id="ARBA00022737"/>
    </source>
</evidence>
<feature type="repeat" description="RCC1" evidence="3">
    <location>
        <begin position="74"/>
        <end position="126"/>
    </location>
</feature>
<dbReference type="GO" id="GO:0005737">
    <property type="term" value="C:cytoplasm"/>
    <property type="evidence" value="ECO:0007669"/>
    <property type="project" value="TreeGrafter"/>
</dbReference>
<feature type="repeat" description="RCC1" evidence="3">
    <location>
        <begin position="127"/>
        <end position="183"/>
    </location>
</feature>
<feature type="region of interest" description="Disordered" evidence="4">
    <location>
        <begin position="1445"/>
        <end position="1492"/>
    </location>
</feature>
<dbReference type="Pfam" id="PF25390">
    <property type="entry name" value="WD40_RLD"/>
    <property type="match status" value="1"/>
</dbReference>
<feature type="domain" description="HYR" evidence="6">
    <location>
        <begin position="864"/>
        <end position="946"/>
    </location>
</feature>
<dbReference type="PANTHER" id="PTHR45982">
    <property type="entry name" value="REGULATOR OF CHROMOSOME CONDENSATION"/>
    <property type="match status" value="1"/>
</dbReference>
<feature type="compositionally biased region" description="Polar residues" evidence="4">
    <location>
        <begin position="2087"/>
        <end position="2096"/>
    </location>
</feature>
<dbReference type="InterPro" id="IPR058923">
    <property type="entry name" value="RCC1-like_dom"/>
</dbReference>
<feature type="compositionally biased region" description="Polar residues" evidence="4">
    <location>
        <begin position="2112"/>
        <end position="2122"/>
    </location>
</feature>
<keyword evidence="5" id="KW-0472">Membrane</keyword>
<dbReference type="PROSITE" id="PS50825">
    <property type="entry name" value="HYR"/>
    <property type="match status" value="1"/>
</dbReference>
<keyword evidence="5" id="KW-0812">Transmembrane</keyword>
<dbReference type="PROSITE" id="PS50012">
    <property type="entry name" value="RCC1_3"/>
    <property type="match status" value="11"/>
</dbReference>
<feature type="repeat" description="RCC1" evidence="3">
    <location>
        <begin position="409"/>
        <end position="458"/>
    </location>
</feature>
<feature type="compositionally biased region" description="Basic and acidic residues" evidence="4">
    <location>
        <begin position="1954"/>
        <end position="1968"/>
    </location>
</feature>
<gene>
    <name evidence="7" type="ORF">Cvel_1509.t1.CR2</name>
</gene>
<feature type="repeat" description="RCC1" evidence="3">
    <location>
        <begin position="459"/>
        <end position="511"/>
    </location>
</feature>
<dbReference type="InterPro" id="IPR000408">
    <property type="entry name" value="Reg_chr_condens"/>
</dbReference>
<feature type="region of interest" description="Disordered" evidence="4">
    <location>
        <begin position="2306"/>
        <end position="2338"/>
    </location>
</feature>
<feature type="compositionally biased region" description="Basic and acidic residues" evidence="4">
    <location>
        <begin position="2147"/>
        <end position="2157"/>
    </location>
</feature>
<feature type="repeat" description="RCC1" evidence="3">
    <location>
        <begin position="671"/>
        <end position="726"/>
    </location>
</feature>
<feature type="repeat" description="RCC1" evidence="3">
    <location>
        <begin position="24"/>
        <end position="73"/>
    </location>
</feature>
<evidence type="ECO:0000256" key="5">
    <source>
        <dbReference type="SAM" id="Phobius"/>
    </source>
</evidence>
<dbReference type="Pfam" id="PF00415">
    <property type="entry name" value="RCC1"/>
    <property type="match status" value="2"/>
</dbReference>
<dbReference type="PROSITE" id="PS01186">
    <property type="entry name" value="EGF_2"/>
    <property type="match status" value="1"/>
</dbReference>
<feature type="compositionally biased region" description="Basic and acidic residues" evidence="4">
    <location>
        <begin position="2205"/>
        <end position="2214"/>
    </location>
</feature>
<dbReference type="VEuPathDB" id="CryptoDB:Cvel_1509"/>
<evidence type="ECO:0000256" key="3">
    <source>
        <dbReference type="PROSITE-ProRule" id="PRU00235"/>
    </source>
</evidence>
<feature type="transmembrane region" description="Helical" evidence="5">
    <location>
        <begin position="1572"/>
        <end position="1594"/>
    </location>
</feature>
<dbReference type="InterPro" id="IPR009091">
    <property type="entry name" value="RCC1/BLIP-II"/>
</dbReference>
<keyword evidence="5" id="KW-1133">Transmembrane helix</keyword>
<feature type="region of interest" description="Disordered" evidence="4">
    <location>
        <begin position="2367"/>
        <end position="2396"/>
    </location>
</feature>
<feature type="transmembrane region" description="Helical" evidence="5">
    <location>
        <begin position="2417"/>
        <end position="2434"/>
    </location>
</feature>
<dbReference type="PRINTS" id="PR00633">
    <property type="entry name" value="RCCNDNSATION"/>
</dbReference>
<keyword evidence="1" id="KW-0344">Guanine-nucleotide releasing factor</keyword>
<dbReference type="EMBL" id="CDMZ01004321">
    <property type="protein sequence ID" value="CUC10509.1"/>
    <property type="molecule type" value="Genomic_DNA"/>
</dbReference>
<feature type="compositionally biased region" description="Basic residues" evidence="4">
    <location>
        <begin position="1475"/>
        <end position="1487"/>
    </location>
</feature>
<feature type="compositionally biased region" description="Acidic residues" evidence="4">
    <location>
        <begin position="2024"/>
        <end position="2037"/>
    </location>
</feature>
<feature type="repeat" description="RCC1" evidence="3">
    <location>
        <begin position="512"/>
        <end position="568"/>
    </location>
</feature>
<feature type="transmembrane region" description="Helical" evidence="5">
    <location>
        <begin position="1350"/>
        <end position="1373"/>
    </location>
</feature>
<keyword evidence="2" id="KW-0677">Repeat</keyword>
<dbReference type="PANTHER" id="PTHR45982:SF1">
    <property type="entry name" value="REGULATOR OF CHROMOSOME CONDENSATION"/>
    <property type="match status" value="1"/>
</dbReference>
<feature type="transmembrane region" description="Helical" evidence="5">
    <location>
        <begin position="1684"/>
        <end position="1703"/>
    </location>
</feature>
<feature type="repeat" description="RCC1" evidence="3">
    <location>
        <begin position="184"/>
        <end position="240"/>
    </location>
</feature>
<name>A0A0K6SA21_9ALVE</name>
<dbReference type="SUPFAM" id="SSF50985">
    <property type="entry name" value="RCC1/BLIP-II"/>
    <property type="match status" value="3"/>
</dbReference>
<feature type="repeat" description="RCC1" evidence="3">
    <location>
        <begin position="622"/>
        <end position="670"/>
    </location>
</feature>
<dbReference type="PhylomeDB" id="A0A0K6SA21"/>
<reference evidence="7" key="1">
    <citation type="submission" date="2014-11" db="EMBL/GenBank/DDBJ databases">
        <title>Molecular phylogeny of cliff fern family Woodsiaceae with morphological implications.</title>
        <authorList>
            <person name="Shao Y.-Z."/>
            <person name="Wei R."/>
            <person name="Zhang X.-C."/>
        </authorList>
    </citation>
    <scope>NUCLEOTIDE SEQUENCE</scope>
</reference>
<feature type="region of interest" description="Disordered" evidence="4">
    <location>
        <begin position="1862"/>
        <end position="2287"/>
    </location>
</feature>
<feature type="repeat" description="RCC1" evidence="3">
    <location>
        <begin position="569"/>
        <end position="621"/>
    </location>
</feature>
<dbReference type="Pfam" id="PF13540">
    <property type="entry name" value="RCC1_2"/>
    <property type="match status" value="3"/>
</dbReference>
<evidence type="ECO:0000256" key="4">
    <source>
        <dbReference type="SAM" id="MobiDB-lite"/>
    </source>
</evidence>
<feature type="transmembrane region" description="Helical" evidence="5">
    <location>
        <begin position="1505"/>
        <end position="1527"/>
    </location>
</feature>
<feature type="compositionally biased region" description="Basic and acidic residues" evidence="4">
    <location>
        <begin position="1458"/>
        <end position="1474"/>
    </location>
</feature>
<dbReference type="InterPro" id="IPR003410">
    <property type="entry name" value="HYR_dom"/>
</dbReference>
<dbReference type="Gene3D" id="2.130.10.30">
    <property type="entry name" value="Regulator of chromosome condensation 1/beta-lactamase-inhibitor protein II"/>
    <property type="match status" value="4"/>
</dbReference>
<feature type="transmembrane region" description="Helical" evidence="5">
    <location>
        <begin position="1264"/>
        <end position="1284"/>
    </location>
</feature>
<dbReference type="PROSITE" id="PS00626">
    <property type="entry name" value="RCC1_2"/>
    <property type="match status" value="1"/>
</dbReference>
<evidence type="ECO:0000259" key="6">
    <source>
        <dbReference type="PROSITE" id="PS50825"/>
    </source>
</evidence>
<dbReference type="SUPFAM" id="SSF57184">
    <property type="entry name" value="Growth factor receptor domain"/>
    <property type="match status" value="1"/>
</dbReference>
<dbReference type="InterPro" id="IPR009030">
    <property type="entry name" value="Growth_fac_rcpt_cys_sf"/>
</dbReference>
<accession>A0A0K6SA21</accession>
<feature type="compositionally biased region" description="Low complexity" evidence="4">
    <location>
        <begin position="2324"/>
        <end position="2338"/>
    </location>
</feature>
<dbReference type="InterPro" id="IPR051553">
    <property type="entry name" value="Ran_GTPase-activating"/>
</dbReference>
<protein>
    <recommendedName>
        <fullName evidence="6">HYR domain-containing protein</fullName>
    </recommendedName>
</protein>
<feature type="transmembrane region" description="Helical" evidence="5">
    <location>
        <begin position="1220"/>
        <end position="1243"/>
    </location>
</feature>
<sequence length="2444" mass="264551">MSAGAHGDMSVLGLHHSLLLSKSGGVYASGRNDFGQLGVGDTVHRRDFTRISGICNAVSACVGLRHSLVLEENGEVKAFGSNDAGQLGVGESVDQLETPRTVTVEGASSLVGVACGRRFSMVWDTEGRLFGSGTNVLGQMGDGTSGDGTEKFRFAQVTEGGLSSERVIWATAGSTHVLALCASGSVFAWGSNLNGQLGLGDNGPDVPLSATPVEMSSPYGPIIVAELSAGESTSFVRAANGELYGWGSDEFGQMCQGTTAYDRKSPVLIATGVMQAVGGRDHVLFQKSDGTLFGCGRNHVGQLGLSASTTFISSQTVIPIPGGSSVTSLMKSGPLGDASIVLTPSPVVFGQNEYGKLGTGMNATEFTPRALKGIGSDTCTSVPSSCAPNAETNSSALGVRHSLLLSKTGSVYASGRNDFGQLGSGDEVSSNVFKRVLGVCNAVSACAGFRHSLVLEENGEVKAFGSNDAGQLGVGESVDQLETPRTVTVEGASSLVGVACGHRFSLVWDSEGRVFSTGENSVGQLGNGTWGSGTEKSSFMRVTAGGLSAERVVAAATGSDHALVLCDSGKLFSWGGNDHGQLGHGDTTDRSVPTEMTSASSAARISEISVGSLSSLVRTEDGEVYGWGWDTHGQMCQRSTSISRTSPVLIATGVTEMVGGRSHTLLKVTNGTVFGCGRNHVGQLGLGASTTFVSSPTVIPIPGESSVTSLMKSGPLGDASIVLTPSPVVFGQNEDGQLGTGANSAEYTPKALAGIEQTVCAPVNETCSANARCLQGYEVSQCICNMGFVGTGSLCVGCPLPPLTVGTDERENFATLSYNADVFNVYRSTNDLNGQVRISSVPFSGMGLHVETGPFVCLTSVTVEDREAPLLVCPGQQTLNKTRDQFPLASYPGLVDIRDNVDRNLPHTFSLQNNTRLEGTVTTVVARATDSNGNTGSCTFIIVVDECPANSIRETETAPCTCNAGFFRESENPVICRECGPNRVSPAGSVHPRECICEKDFYFVRDSSFETSGGISGEEKERRAFVNGICQKCPGNSFSEQGSIHPSSCRCTEGFYFVPERLSGTGIELGTEEEKWEAFARGSCQACPENAVCDGNITILTELLPAFTNLSRRLQAPSSLPGDVLNPPGLPLSQQQVFELQTHTRPRPRDGHSLTKRYPDARVLECPIVETCFEDQQWTYQMEEPGTKCREGMTGPLCSECAPGWRSVYRDLRCFRCSPYMLVNIILLVAAFVCMGFVVAFYTREHKGALADEVMPTFKVLIKTLFFLITAPSTLSAFPVQSVLSRYSEEEVESTLQNVDVAAVMKVVLVQLPSVGQFFSVRCFLVESLGSLGQEQESAFYFSTILTRALIPFLLWLFIMAVLLVVGLLLVAVRSFRKVPRGELERQRTHRTVMWSQLGDVERSREIRRLRERADEADWGILHLGVVREQMDEFRRDRYALDGSNGAPGRMSSFGSEINERETETETETQQERRKASKKKKEKKRRTKESETDRDGPLLTKWIRLWLSVVPPVFHASATVFVVLYLISYEQVLETLYDALACDSIGGMEAPRFLSAPSIKCDSANGLWELTLLLLVFLYCAGIPLGLLTVAVVWRLHRERVRLRQPEGLVGEGQAVLAGHRWPRVSDAALTDSMRRERLLQVFSFALGGYRDEFFFWEVVIILERLLTTFIVSYTYRMTGNSRAALLFLLIIAIVFLSLQAAFKPFQVHGEWGRVDAPPIDFSRLKSPKDRVLAATGDLWRQKLSQSLDAQKRRIEGWITRRAPIGVRHSFPASDIPAILGRGQFDNFVIRLATLLSPRTGNCEWLRRWVRQAEFEFEWLPLAMAVLQPDWMSLEEEEEEKEAGDEESKRNPCCPCLFGHSNHQKRKNSADEDLPGTHADGEGGGVAIKSSRGGRVGGSRRDCRRSSSVPSLESGSRNLGVRVREGEKEQTEDEDPEPPFVSETEALTGRRSRERKEGTGRGSVRDTHGVPWRIDFSQEDPQEEGVGSPDSVEPYGLSRSPPQVELEEEHRGTPEISSSASAADAEEGEGLVEDGDEERSGRDESNRMSSGARAPPQAQTQGAPFPLPSGDQLEDPPDETPTKNRSRSLIQNSRSLLSAVAADLGRKETEHTSPLSSRQAQPGEQAMKKTGLQSGHKDIHVTTQSARGDEESQRETAQESPPPSQRPAQFFNSPHPDFHTDTPPAWPGSEFAGREEEEYSSDSAESLKEADSERIALTSRHKKVSPSPASQRAGGGPASSRSNKAESPLQRPVSSRESRQRARLRGPSHSFSLGPHRERETGTATKDVVLPLSDFVWDLLQSLEQKEVPPCSETQNQSGKGEESPFGSPSSSASLSPLRPLSAEQLSLFVSLGDELDSPALSELSLRQQAVTASDRPEERDGTVGEEGGVASPTASSSCRCEVEVEQLVRDLRLTEGLPVQTLLWLFAIFTVSVRERQKERKKA</sequence>
<dbReference type="InterPro" id="IPR000742">
    <property type="entry name" value="EGF"/>
</dbReference>
<evidence type="ECO:0000313" key="7">
    <source>
        <dbReference type="EMBL" id="CUC10509.1"/>
    </source>
</evidence>
<dbReference type="GO" id="GO:0005085">
    <property type="term" value="F:guanyl-nucleotide exchange factor activity"/>
    <property type="evidence" value="ECO:0007669"/>
    <property type="project" value="TreeGrafter"/>
</dbReference>
<proteinExistence type="predicted"/>